<proteinExistence type="predicted"/>
<sequence>ESSDSGGSDSNDETEEPNVEVRAKSTRVRHVPARLQECDLVNDNEVTEEGDLVHIALLADAEPINYEEALTSEAWKIAMKDELAVIERNDTWSLVKLPSKKKAIQVKWVFKLKLNPDGSIAKHKVRLVARGFLQRAGLDYSEVYALVARIEIVRLVIAIANSRGWPMFHLDVKSAFLNRPLDELVYVTQPPCFGIQGKEHMVYKLNKALYGLKQAPRAWNKRIDGFLVKQGFNKCKAEYGVNWE</sequence>
<name>A0A392PAV8_9FABA</name>
<dbReference type="AlphaFoldDB" id="A0A392PAV8"/>
<dbReference type="EMBL" id="LXQA010069532">
    <property type="protein sequence ID" value="MCI08580.1"/>
    <property type="molecule type" value="Genomic_DNA"/>
</dbReference>
<dbReference type="Proteomes" id="UP000265520">
    <property type="component" value="Unassembled WGS sequence"/>
</dbReference>
<comment type="caution">
    <text evidence="3">The sequence shown here is derived from an EMBL/GenBank/DDBJ whole genome shotgun (WGS) entry which is preliminary data.</text>
</comment>
<feature type="domain" description="Reverse transcriptase Ty1/copia-type" evidence="2">
    <location>
        <begin position="89"/>
        <end position="241"/>
    </location>
</feature>
<evidence type="ECO:0000313" key="4">
    <source>
        <dbReference type="Proteomes" id="UP000265520"/>
    </source>
</evidence>
<protein>
    <submittedName>
        <fullName evidence="3">Gag-pol polyprotein</fullName>
    </submittedName>
</protein>
<accession>A0A392PAV8</accession>
<dbReference type="InterPro" id="IPR043502">
    <property type="entry name" value="DNA/RNA_pol_sf"/>
</dbReference>
<evidence type="ECO:0000256" key="1">
    <source>
        <dbReference type="SAM" id="MobiDB-lite"/>
    </source>
</evidence>
<keyword evidence="4" id="KW-1185">Reference proteome</keyword>
<dbReference type="Pfam" id="PF07727">
    <property type="entry name" value="RVT_2"/>
    <property type="match status" value="1"/>
</dbReference>
<reference evidence="3 4" key="1">
    <citation type="journal article" date="2018" name="Front. Plant Sci.">
        <title>Red Clover (Trifolium pratense) and Zigzag Clover (T. medium) - A Picture of Genomic Similarities and Differences.</title>
        <authorList>
            <person name="Dluhosova J."/>
            <person name="Istvanek J."/>
            <person name="Nedelnik J."/>
            <person name="Repkova J."/>
        </authorList>
    </citation>
    <scope>NUCLEOTIDE SEQUENCE [LARGE SCALE GENOMIC DNA]</scope>
    <source>
        <strain evidence="4">cv. 10/8</strain>
        <tissue evidence="3">Leaf</tissue>
    </source>
</reference>
<organism evidence="3 4">
    <name type="scientific">Trifolium medium</name>
    <dbReference type="NCBI Taxonomy" id="97028"/>
    <lineage>
        <taxon>Eukaryota</taxon>
        <taxon>Viridiplantae</taxon>
        <taxon>Streptophyta</taxon>
        <taxon>Embryophyta</taxon>
        <taxon>Tracheophyta</taxon>
        <taxon>Spermatophyta</taxon>
        <taxon>Magnoliopsida</taxon>
        <taxon>eudicotyledons</taxon>
        <taxon>Gunneridae</taxon>
        <taxon>Pentapetalae</taxon>
        <taxon>rosids</taxon>
        <taxon>fabids</taxon>
        <taxon>Fabales</taxon>
        <taxon>Fabaceae</taxon>
        <taxon>Papilionoideae</taxon>
        <taxon>50 kb inversion clade</taxon>
        <taxon>NPAAA clade</taxon>
        <taxon>Hologalegina</taxon>
        <taxon>IRL clade</taxon>
        <taxon>Trifolieae</taxon>
        <taxon>Trifolium</taxon>
    </lineage>
</organism>
<feature type="region of interest" description="Disordered" evidence="1">
    <location>
        <begin position="1"/>
        <end position="24"/>
    </location>
</feature>
<dbReference type="InterPro" id="IPR013103">
    <property type="entry name" value="RVT_2"/>
</dbReference>
<feature type="non-terminal residue" evidence="3">
    <location>
        <position position="1"/>
    </location>
</feature>
<evidence type="ECO:0000313" key="3">
    <source>
        <dbReference type="EMBL" id="MCI08580.1"/>
    </source>
</evidence>
<evidence type="ECO:0000259" key="2">
    <source>
        <dbReference type="Pfam" id="PF07727"/>
    </source>
</evidence>
<dbReference type="SUPFAM" id="SSF56672">
    <property type="entry name" value="DNA/RNA polymerases"/>
    <property type="match status" value="1"/>
</dbReference>